<gene>
    <name evidence="6" type="ORF">D0962_16230</name>
</gene>
<evidence type="ECO:0000313" key="6">
    <source>
        <dbReference type="EMBL" id="NEZ64321.1"/>
    </source>
</evidence>
<accession>A0A6M0S8M5</accession>
<evidence type="ECO:0000256" key="3">
    <source>
        <dbReference type="PROSITE-ProRule" id="PRU00339"/>
    </source>
</evidence>
<proteinExistence type="predicted"/>
<evidence type="ECO:0000313" key="7">
    <source>
        <dbReference type="Proteomes" id="UP000473574"/>
    </source>
</evidence>
<feature type="compositionally biased region" description="Polar residues" evidence="5">
    <location>
        <begin position="159"/>
        <end position="173"/>
    </location>
</feature>
<evidence type="ECO:0000256" key="1">
    <source>
        <dbReference type="ARBA" id="ARBA00022737"/>
    </source>
</evidence>
<dbReference type="InterPro" id="IPR021109">
    <property type="entry name" value="Peptidase_aspartic_dom_sf"/>
</dbReference>
<protein>
    <recommendedName>
        <fullName evidence="8">Tetratricopeptide repeat protein</fullName>
    </recommendedName>
</protein>
<dbReference type="Gene3D" id="1.25.40.10">
    <property type="entry name" value="Tetratricopeptide repeat domain"/>
    <property type="match status" value="4"/>
</dbReference>
<evidence type="ECO:0000256" key="4">
    <source>
        <dbReference type="SAM" id="Coils"/>
    </source>
</evidence>
<dbReference type="PANTHER" id="PTHR44858:SF1">
    <property type="entry name" value="UDP-N-ACETYLGLUCOSAMINE--PEPTIDE N-ACETYLGLUCOSAMINYLTRANSFERASE SPINDLY-RELATED"/>
    <property type="match status" value="1"/>
</dbReference>
<dbReference type="AlphaFoldDB" id="A0A6M0S8M5"/>
<evidence type="ECO:0000256" key="5">
    <source>
        <dbReference type="SAM" id="MobiDB-lite"/>
    </source>
</evidence>
<dbReference type="PROSITE" id="PS50005">
    <property type="entry name" value="TPR"/>
    <property type="match status" value="2"/>
</dbReference>
<dbReference type="Proteomes" id="UP000473574">
    <property type="component" value="Unassembled WGS sequence"/>
</dbReference>
<feature type="repeat" description="TPR" evidence="3">
    <location>
        <begin position="282"/>
        <end position="315"/>
    </location>
</feature>
<dbReference type="RefSeq" id="WP_163664505.1">
    <property type="nucleotide sequence ID" value="NZ_QZCE01000002.1"/>
</dbReference>
<dbReference type="Pfam" id="PF13432">
    <property type="entry name" value="TPR_16"/>
    <property type="match status" value="2"/>
</dbReference>
<dbReference type="InterPro" id="IPR019734">
    <property type="entry name" value="TPR_rpt"/>
</dbReference>
<keyword evidence="4" id="KW-0175">Coiled coil</keyword>
<feature type="repeat" description="TPR" evidence="3">
    <location>
        <begin position="33"/>
        <end position="66"/>
    </location>
</feature>
<organism evidence="6 7">
    <name type="scientific">Adonisia turfae CCMR0082</name>
    <dbReference type="NCBI Taxonomy" id="2304604"/>
    <lineage>
        <taxon>Bacteria</taxon>
        <taxon>Bacillati</taxon>
        <taxon>Cyanobacteriota</taxon>
        <taxon>Adonisia</taxon>
        <taxon>Adonisia turfae</taxon>
    </lineage>
</organism>
<dbReference type="Pfam" id="PF13181">
    <property type="entry name" value="TPR_8"/>
    <property type="match status" value="2"/>
</dbReference>
<feature type="region of interest" description="Disordered" evidence="5">
    <location>
        <begin position="159"/>
        <end position="179"/>
    </location>
</feature>
<reference evidence="6 7" key="1">
    <citation type="journal article" date="2020" name="Microb. Ecol.">
        <title>Ecogenomics of the Marine Benthic Filamentous Cyanobacterium Adonisia.</title>
        <authorList>
            <person name="Walter J.M."/>
            <person name="Coutinho F.H."/>
            <person name="Leomil L."/>
            <person name="Hargreaves P.I."/>
            <person name="Campeao M.E."/>
            <person name="Vieira V.V."/>
            <person name="Silva B.S."/>
            <person name="Fistarol G.O."/>
            <person name="Salomon P.S."/>
            <person name="Sawabe T."/>
            <person name="Mino S."/>
            <person name="Hosokawa M."/>
            <person name="Miyashita H."/>
            <person name="Maruyama F."/>
            <person name="van Verk M.C."/>
            <person name="Dutilh B.E."/>
            <person name="Thompson C.C."/>
            <person name="Thompson F.L."/>
        </authorList>
    </citation>
    <scope>NUCLEOTIDE SEQUENCE [LARGE SCALE GENOMIC DNA]</scope>
    <source>
        <strain evidence="6 7">CCMR0082</strain>
    </source>
</reference>
<name>A0A6M0S8M5_9CYAN</name>
<dbReference type="InterPro" id="IPR050498">
    <property type="entry name" value="Ycf3"/>
</dbReference>
<keyword evidence="2 3" id="KW-0802">TPR repeat</keyword>
<comment type="caution">
    <text evidence="6">The sequence shown here is derived from an EMBL/GenBank/DDBJ whole genome shotgun (WGS) entry which is preliminary data.</text>
</comment>
<evidence type="ECO:0008006" key="8">
    <source>
        <dbReference type="Google" id="ProtNLM"/>
    </source>
</evidence>
<dbReference type="SUPFAM" id="SSF48452">
    <property type="entry name" value="TPR-like"/>
    <property type="match status" value="1"/>
</dbReference>
<dbReference type="SMART" id="SM00028">
    <property type="entry name" value="TPR"/>
    <property type="match status" value="6"/>
</dbReference>
<feature type="coiled-coil region" evidence="4">
    <location>
        <begin position="350"/>
        <end position="377"/>
    </location>
</feature>
<keyword evidence="1" id="KW-0677">Repeat</keyword>
<dbReference type="EMBL" id="QZCE01000002">
    <property type="protein sequence ID" value="NEZ64321.1"/>
    <property type="molecule type" value="Genomic_DNA"/>
</dbReference>
<sequence length="496" mass="54704">MSYQQAVDCVERGELRTALALLDQVILANSQQTEAYRLRGRTRLQVGDSAGAIADYTKVIQREPTAQAYLGRALAYVTTATPSSAIIDAQQALKLDPQLAAAQQLLGKMYRQVGQPQAAINAYKAATKLYLAQKDKANATACLEQANQLQTELNQPVTPTAKVSQTPGKTSGTPAAPMVSPTEFLQRAREKVTQGLFRQALADLNWLLEIDPNHIEALCDRAYLQAQLHRYEAATRDMARVQQLAPEDPMIQVRRAKIRLALGDAYGAMTTITELIKTEATAERLTIRGQAYQQLGDMDNAFKDYSNAIAIKASAELYDARASVQSGKEALADYRQAASLWLDQGNWRAQKVAANRAEAIRQELDQEKAEVEAERLIRVPIKAMRSGMPVIEVRFNDRHSFDMLMQQDLPRTIITEAMASMLGIKGTPGGFLQIPGETAVPISNGWVRSIRVQSAAAMNVHVAIAPNFSAGLLGQDFLAYYNVRILANEVELYRRQ</sequence>
<dbReference type="InterPro" id="IPR011990">
    <property type="entry name" value="TPR-like_helical_dom_sf"/>
</dbReference>
<dbReference type="Pfam" id="PF13650">
    <property type="entry name" value="Asp_protease_2"/>
    <property type="match status" value="1"/>
</dbReference>
<dbReference type="Gene3D" id="2.40.70.10">
    <property type="entry name" value="Acid Proteases"/>
    <property type="match status" value="1"/>
</dbReference>
<dbReference type="PANTHER" id="PTHR44858">
    <property type="entry name" value="TETRATRICOPEPTIDE REPEAT PROTEIN 6"/>
    <property type="match status" value="1"/>
</dbReference>
<evidence type="ECO:0000256" key="2">
    <source>
        <dbReference type="ARBA" id="ARBA00022803"/>
    </source>
</evidence>